<dbReference type="AlphaFoldDB" id="A0A1X0QXC4"/>
<organism evidence="1">
    <name type="scientific">Rhizopus microsporus var. microsporus</name>
    <dbReference type="NCBI Taxonomy" id="86635"/>
    <lineage>
        <taxon>Eukaryota</taxon>
        <taxon>Fungi</taxon>
        <taxon>Fungi incertae sedis</taxon>
        <taxon>Mucoromycota</taxon>
        <taxon>Mucoromycotina</taxon>
        <taxon>Mucoromycetes</taxon>
        <taxon>Mucorales</taxon>
        <taxon>Mucorineae</taxon>
        <taxon>Rhizopodaceae</taxon>
        <taxon>Rhizopus</taxon>
    </lineage>
</organism>
<proteinExistence type="predicted"/>
<sequence length="141" mass="16110">MNQHDLKKYRKAIRKVPEAESEDGDTFLLVESIFQAIYNFQITFKDIHDGKTGFNGLFLLPFLKAVAAAAAAAEFAISTQLKTLNMMVDGRNKYNTDGLIRMYRYKNLEILFLETLSYFGCSDQSKSLYLTLFTGSRLKHC</sequence>
<gene>
    <name evidence="1" type="ORF">BCV72DRAFT_312867</name>
</gene>
<dbReference type="OrthoDB" id="2261494at2759"/>
<dbReference type="Proteomes" id="UP000242414">
    <property type="component" value="Unassembled WGS sequence"/>
</dbReference>
<evidence type="ECO:0000313" key="1">
    <source>
        <dbReference type="EMBL" id="ORE04443.1"/>
    </source>
</evidence>
<dbReference type="EMBL" id="KV921971">
    <property type="protein sequence ID" value="ORE04443.1"/>
    <property type="molecule type" value="Genomic_DNA"/>
</dbReference>
<accession>A0A1X0QXC4</accession>
<protein>
    <submittedName>
        <fullName evidence="1">Uncharacterized protein</fullName>
    </submittedName>
</protein>
<reference evidence="1" key="1">
    <citation type="journal article" date="2016" name="Proc. Natl. Acad. Sci. U.S.A.">
        <title>Lipid metabolic changes in an early divergent fungus govern the establishment of a mutualistic symbiosis with endobacteria.</title>
        <authorList>
            <person name="Lastovetsky O.A."/>
            <person name="Gaspar M.L."/>
            <person name="Mondo S.J."/>
            <person name="LaButti K.M."/>
            <person name="Sandor L."/>
            <person name="Grigoriev I.V."/>
            <person name="Henry S.A."/>
            <person name="Pawlowska T.E."/>
        </authorList>
    </citation>
    <scope>NUCLEOTIDE SEQUENCE [LARGE SCALE GENOMIC DNA]</scope>
    <source>
        <strain evidence="1">ATCC 52814</strain>
    </source>
</reference>
<dbReference type="VEuPathDB" id="FungiDB:BCV72DRAFT_312867"/>
<name>A0A1X0QXC4_RHIZD</name>